<dbReference type="OrthoDB" id="9789943at2"/>
<evidence type="ECO:0000313" key="4">
    <source>
        <dbReference type="Proteomes" id="UP000050417"/>
    </source>
</evidence>
<comment type="caution">
    <text evidence="3">The sequence shown here is derived from an EMBL/GenBank/DDBJ whole genome shotgun (WGS) entry which is preliminary data.</text>
</comment>
<keyword evidence="1" id="KW-0472">Membrane</keyword>
<dbReference type="Proteomes" id="UP000050417">
    <property type="component" value="Unassembled WGS sequence"/>
</dbReference>
<proteinExistence type="predicted"/>
<keyword evidence="4" id="KW-1185">Reference proteome</keyword>
<feature type="transmembrane region" description="Helical" evidence="1">
    <location>
        <begin position="24"/>
        <end position="46"/>
    </location>
</feature>
<organism evidence="3 4">
    <name type="scientific">Ornatilinea apprima</name>
    <dbReference type="NCBI Taxonomy" id="1134406"/>
    <lineage>
        <taxon>Bacteria</taxon>
        <taxon>Bacillati</taxon>
        <taxon>Chloroflexota</taxon>
        <taxon>Anaerolineae</taxon>
        <taxon>Anaerolineales</taxon>
        <taxon>Anaerolineaceae</taxon>
        <taxon>Ornatilinea</taxon>
    </lineage>
</organism>
<sequence>MSLHRSWPIFVTLFLAGAMLRQEWLVIFSGAFLLILLAASLSRRFAFRGVTYRRHWHYRRGFPGEETTLRVEIENRKLLPLTWLRASDQWPLDAAPVDKNALSPSNIAGQGQLVNALSLKPDEKVTRTYPLRFRKRGVYTVGPVDLETSDIFGLAPLEKRLSYPETLTVFPQILPLNALRLPADDPFGERAAPRRLFEDPTQPMGVRPYQPEDDFRHVHWPATARSGAVQVKVYQPVTSHVLTVCLNVSTSYHAWLGTNQHLLEALINVAASACYHAFNSGCSVGLVSNGCLSHADRPFQIAPGRSSNQLATLLQSLAAVTVYTTAPFEDFLIRSLPKIPYGSTLMIVTALLPDSLVESLMRLKKYRPHTTLISLAESAPPTLPGIQTIHLPYSEDLLAHAH</sequence>
<evidence type="ECO:0000313" key="3">
    <source>
        <dbReference type="EMBL" id="KPL69973.1"/>
    </source>
</evidence>
<dbReference type="STRING" id="1134406.ADN00_18040"/>
<feature type="domain" description="DUF58" evidence="2">
    <location>
        <begin position="206"/>
        <end position="319"/>
    </location>
</feature>
<keyword evidence="1" id="KW-1133">Transmembrane helix</keyword>
<protein>
    <recommendedName>
        <fullName evidence="2">DUF58 domain-containing protein</fullName>
    </recommendedName>
</protein>
<evidence type="ECO:0000256" key="1">
    <source>
        <dbReference type="SAM" id="Phobius"/>
    </source>
</evidence>
<accession>A0A0P6XM33</accession>
<dbReference type="PANTHER" id="PTHR34351:SF2">
    <property type="entry name" value="DUF58 DOMAIN-CONTAINING PROTEIN"/>
    <property type="match status" value="1"/>
</dbReference>
<dbReference type="PANTHER" id="PTHR34351">
    <property type="entry name" value="SLR1927 PROTEIN-RELATED"/>
    <property type="match status" value="1"/>
</dbReference>
<dbReference type="InterPro" id="IPR002881">
    <property type="entry name" value="DUF58"/>
</dbReference>
<name>A0A0P6XM33_9CHLR</name>
<evidence type="ECO:0000259" key="2">
    <source>
        <dbReference type="Pfam" id="PF01882"/>
    </source>
</evidence>
<dbReference type="RefSeq" id="WP_075064439.1">
    <property type="nucleotide sequence ID" value="NZ_LGCL01000045.1"/>
</dbReference>
<dbReference type="AlphaFoldDB" id="A0A0P6XM33"/>
<reference evidence="3 4" key="1">
    <citation type="submission" date="2015-07" db="EMBL/GenBank/DDBJ databases">
        <title>Genome sequence of Ornatilinea apprima DSM 23815.</title>
        <authorList>
            <person name="Hemp J."/>
            <person name="Ward L.M."/>
            <person name="Pace L.A."/>
            <person name="Fischer W.W."/>
        </authorList>
    </citation>
    <scope>NUCLEOTIDE SEQUENCE [LARGE SCALE GENOMIC DNA]</scope>
    <source>
        <strain evidence="3 4">P3M-1</strain>
    </source>
</reference>
<dbReference type="EMBL" id="LGCL01000045">
    <property type="protein sequence ID" value="KPL69973.1"/>
    <property type="molecule type" value="Genomic_DNA"/>
</dbReference>
<gene>
    <name evidence="3" type="ORF">ADN00_18040</name>
</gene>
<dbReference type="Pfam" id="PF01882">
    <property type="entry name" value="DUF58"/>
    <property type="match status" value="1"/>
</dbReference>
<keyword evidence="1" id="KW-0812">Transmembrane</keyword>